<evidence type="ECO:0000256" key="3">
    <source>
        <dbReference type="ARBA" id="ARBA00022840"/>
    </source>
</evidence>
<keyword evidence="6" id="KW-1185">Reference proteome</keyword>
<evidence type="ECO:0000256" key="4">
    <source>
        <dbReference type="RuleBase" id="RU361279"/>
    </source>
</evidence>
<proteinExistence type="inferred from homology"/>
<dbReference type="Gene3D" id="3.40.50.10420">
    <property type="entry name" value="NagB/RpiA/CoA transferase-like"/>
    <property type="match status" value="1"/>
</dbReference>
<evidence type="ECO:0000256" key="2">
    <source>
        <dbReference type="ARBA" id="ARBA00022741"/>
    </source>
</evidence>
<keyword evidence="5" id="KW-0436">Ligase</keyword>
<dbReference type="EMBL" id="JBBMES010000004">
    <property type="protein sequence ID" value="MEQ2534511.1"/>
    <property type="molecule type" value="Genomic_DNA"/>
</dbReference>
<organism evidence="5 6">
    <name type="scientific">Lachnospira intestinalis</name>
    <dbReference type="NCBI Taxonomy" id="3133158"/>
    <lineage>
        <taxon>Bacteria</taxon>
        <taxon>Bacillati</taxon>
        <taxon>Bacillota</taxon>
        <taxon>Clostridia</taxon>
        <taxon>Lachnospirales</taxon>
        <taxon>Lachnospiraceae</taxon>
        <taxon>Lachnospira</taxon>
    </lineage>
</organism>
<dbReference type="EC" id="6.3.3.2" evidence="4"/>
<comment type="similarity">
    <text evidence="1 4">Belongs to the 5-formyltetrahydrofolate cyclo-ligase family.</text>
</comment>
<keyword evidence="4" id="KW-0479">Metal-binding</keyword>
<dbReference type="InterPro" id="IPR037171">
    <property type="entry name" value="NagB/RpiA_transferase-like"/>
</dbReference>
<accession>A0ABV1GM57</accession>
<dbReference type="PANTHER" id="PTHR23407">
    <property type="entry name" value="ATPASE INHIBITOR/5-FORMYLTETRAHYDROFOLATE CYCLO-LIGASE"/>
    <property type="match status" value="1"/>
</dbReference>
<reference evidence="5 6" key="1">
    <citation type="submission" date="2024-03" db="EMBL/GenBank/DDBJ databases">
        <title>Human intestinal bacterial collection.</title>
        <authorList>
            <person name="Pauvert C."/>
            <person name="Hitch T.C.A."/>
            <person name="Clavel T."/>
        </authorList>
    </citation>
    <scope>NUCLEOTIDE SEQUENCE [LARGE SCALE GENOMIC DNA]</scope>
    <source>
        <strain evidence="5 6">CLA-JM-H10</strain>
    </source>
</reference>
<dbReference type="PIRSF" id="PIRSF006806">
    <property type="entry name" value="FTHF_cligase"/>
    <property type="match status" value="1"/>
</dbReference>
<sequence>MSDNMTKHEIRKEIKAKRAMLGEAYIKNNSAAIFKKIKEMPEFKKNHDILVYVSYNNEVDTHDFINDCISLDKNVYVPKVYGKDMKFIKINSFHDLTPGAYGIPEPDDDGTVWEDSDEAFMVMPGMAFDLSHHRAGYGGGFYDRFLKDHNNIFTVAAAFEMQITKEFETDEFDICPDIIVTQDRVF</sequence>
<gene>
    <name evidence="5" type="ORF">WMO38_05215</name>
</gene>
<dbReference type="InterPro" id="IPR024185">
    <property type="entry name" value="FTHF_cligase-like_sf"/>
</dbReference>
<keyword evidence="4" id="KW-0460">Magnesium</keyword>
<dbReference type="PANTHER" id="PTHR23407:SF1">
    <property type="entry name" value="5-FORMYLTETRAHYDROFOLATE CYCLO-LIGASE"/>
    <property type="match status" value="1"/>
</dbReference>
<evidence type="ECO:0000313" key="5">
    <source>
        <dbReference type="EMBL" id="MEQ2534511.1"/>
    </source>
</evidence>
<comment type="catalytic activity">
    <reaction evidence="4">
        <text>(6S)-5-formyl-5,6,7,8-tetrahydrofolate + ATP = (6R)-5,10-methenyltetrahydrofolate + ADP + phosphate</text>
        <dbReference type="Rhea" id="RHEA:10488"/>
        <dbReference type="ChEBI" id="CHEBI:30616"/>
        <dbReference type="ChEBI" id="CHEBI:43474"/>
        <dbReference type="ChEBI" id="CHEBI:57455"/>
        <dbReference type="ChEBI" id="CHEBI:57457"/>
        <dbReference type="ChEBI" id="CHEBI:456216"/>
        <dbReference type="EC" id="6.3.3.2"/>
    </reaction>
</comment>
<keyword evidence="2 4" id="KW-0547">Nucleotide-binding</keyword>
<comment type="cofactor">
    <cofactor evidence="4">
        <name>Mg(2+)</name>
        <dbReference type="ChEBI" id="CHEBI:18420"/>
    </cofactor>
</comment>
<dbReference type="SUPFAM" id="SSF100950">
    <property type="entry name" value="NagB/RpiA/CoA transferase-like"/>
    <property type="match status" value="1"/>
</dbReference>
<evidence type="ECO:0000256" key="1">
    <source>
        <dbReference type="ARBA" id="ARBA00010638"/>
    </source>
</evidence>
<evidence type="ECO:0000313" key="6">
    <source>
        <dbReference type="Proteomes" id="UP001480973"/>
    </source>
</evidence>
<name>A0ABV1GM57_9FIRM</name>
<dbReference type="InterPro" id="IPR002698">
    <property type="entry name" value="FTHF_cligase"/>
</dbReference>
<dbReference type="GO" id="GO:0030272">
    <property type="term" value="F:5-formyltetrahydrofolate cyclo-ligase activity"/>
    <property type="evidence" value="ECO:0007669"/>
    <property type="project" value="UniProtKB-EC"/>
</dbReference>
<comment type="caution">
    <text evidence="5">The sequence shown here is derived from an EMBL/GenBank/DDBJ whole genome shotgun (WGS) entry which is preliminary data.</text>
</comment>
<dbReference type="Pfam" id="PF01812">
    <property type="entry name" value="5-FTHF_cyc-lig"/>
    <property type="match status" value="1"/>
</dbReference>
<protein>
    <recommendedName>
        <fullName evidence="4">5-formyltetrahydrofolate cyclo-ligase</fullName>
        <ecNumber evidence="4">6.3.3.2</ecNumber>
    </recommendedName>
</protein>
<dbReference type="Proteomes" id="UP001480973">
    <property type="component" value="Unassembled WGS sequence"/>
</dbReference>
<dbReference type="NCBIfam" id="TIGR02727">
    <property type="entry name" value="MTHFS_bact"/>
    <property type="match status" value="1"/>
</dbReference>
<keyword evidence="3 4" id="KW-0067">ATP-binding</keyword>